<feature type="compositionally biased region" description="Low complexity" evidence="1">
    <location>
        <begin position="637"/>
        <end position="653"/>
    </location>
</feature>
<evidence type="ECO:0000259" key="2">
    <source>
        <dbReference type="Pfam" id="PF19435"/>
    </source>
</evidence>
<feature type="region of interest" description="Disordered" evidence="1">
    <location>
        <begin position="421"/>
        <end position="447"/>
    </location>
</feature>
<dbReference type="GO" id="GO:0032039">
    <property type="term" value="C:integrator complex"/>
    <property type="evidence" value="ECO:0007669"/>
    <property type="project" value="InterPro"/>
</dbReference>
<protein>
    <recommendedName>
        <fullName evidence="2">Integrator complex subunit 14 beta-barrel domain-containing protein</fullName>
    </recommendedName>
</protein>
<feature type="compositionally biased region" description="Pro residues" evidence="1">
    <location>
        <begin position="517"/>
        <end position="532"/>
    </location>
</feature>
<organism evidence="3 4">
    <name type="scientific">Capsaspora owczarzaki (strain ATCC 30864)</name>
    <dbReference type="NCBI Taxonomy" id="595528"/>
    <lineage>
        <taxon>Eukaryota</taxon>
        <taxon>Filasterea</taxon>
        <taxon>Capsaspora</taxon>
    </lineage>
</organism>
<feature type="compositionally biased region" description="Low complexity" evidence="1">
    <location>
        <begin position="459"/>
        <end position="470"/>
    </location>
</feature>
<dbReference type="InParanoid" id="A0A0D2WMV2"/>
<proteinExistence type="predicted"/>
<evidence type="ECO:0000256" key="1">
    <source>
        <dbReference type="SAM" id="MobiDB-lite"/>
    </source>
</evidence>
<feature type="compositionally biased region" description="Low complexity" evidence="1">
    <location>
        <begin position="12"/>
        <end position="38"/>
    </location>
</feature>
<evidence type="ECO:0000313" key="3">
    <source>
        <dbReference type="EMBL" id="KJE91568.1"/>
    </source>
</evidence>
<sequence>MPPPLRVEPLRSSTSSSSSIHVSLGPSTSNSNSSNGLNAPQLSNRWRGTLACGHLLAGIDLQPSPTSLVNETSATGPAFPASLLSIAGFVREREVPSPAVLSRHLVLPVVEPPPVGMAAAVAAAAAAATAATTPTVAQTLAAGSASTSTLVASSANGSNGSQPQQAPTQSVFARLFHGLTGAYLLNTSKETPIGGSGVGYVAVVLLAQKPVPWYGLLSVHFPLHRTKPNADIPWLGKVDNLIPFHSLTPVQQQRYISLASSASVARRAGLGEEFRETHLYIPPASEVEPPSYASFSTSSSTFTNPVSYLSSTSDSIRVEYSKIATFIRSIGRKQCDFLPELQNWHNLAVALACPSLVEVVITLLANRKKQIIEQEDGGTDPNAMKLIATAVESCQAILARIPETSSLAPLPLAVGNDANESLSRKALPRSKRTMEDDEEDYDERTERDKLRIKRIRVQSSAPSSSMSTPALAVPPHSVLFPVSSLGVPVASDIPVASDMTGLPPAPQPQQQQQPDSQVPPPQLPPQPLLQQMPPPQLIQQLPLQPLQLPSQLPPAQFQTEGGYFVASVLPMNLGVPAASAPPMMPMGPMAYGPIPMGHPGMMYPMMQYGMPAYGIPPMAHPQTMVPYEQMQTINPQMQPPMQQQQLQPMDPMQAMYNPGPSPHSSS</sequence>
<feature type="region of interest" description="Disordered" evidence="1">
    <location>
        <begin position="495"/>
        <end position="532"/>
    </location>
</feature>
<dbReference type="GO" id="GO:0034472">
    <property type="term" value="P:snRNA 3'-end processing"/>
    <property type="evidence" value="ECO:0007669"/>
    <property type="project" value="TreeGrafter"/>
</dbReference>
<feature type="region of interest" description="Disordered" evidence="1">
    <location>
        <begin position="1"/>
        <end position="40"/>
    </location>
</feature>
<feature type="domain" description="Integrator complex subunit 14 beta-barrel" evidence="2">
    <location>
        <begin position="45"/>
        <end position="109"/>
    </location>
</feature>
<dbReference type="InterPro" id="IPR045814">
    <property type="entry name" value="IntS14_b-barrel"/>
</dbReference>
<keyword evidence="4" id="KW-1185">Reference proteome</keyword>
<dbReference type="InterPro" id="IPR039841">
    <property type="entry name" value="INTS14"/>
</dbReference>
<dbReference type="Pfam" id="PF19435">
    <property type="entry name" value="IntS14_b-barrel"/>
    <property type="match status" value="1"/>
</dbReference>
<dbReference type="EMBL" id="KE346362">
    <property type="protein sequence ID" value="KJE91568.1"/>
    <property type="molecule type" value="Genomic_DNA"/>
</dbReference>
<gene>
    <name evidence="3" type="ORF">CAOG_002693</name>
</gene>
<name>A0A0D2WMV2_CAPO3</name>
<dbReference type="AlphaFoldDB" id="A0A0D2WMV2"/>
<evidence type="ECO:0000313" key="4">
    <source>
        <dbReference type="Proteomes" id="UP000008743"/>
    </source>
</evidence>
<accession>A0A0D2WMV2</accession>
<feature type="region of interest" description="Disordered" evidence="1">
    <location>
        <begin position="452"/>
        <end position="471"/>
    </location>
</feature>
<dbReference type="PANTHER" id="PTHR13532:SF3">
    <property type="entry name" value="INTEGRATOR COMPLEX SUBUNIT 14"/>
    <property type="match status" value="1"/>
</dbReference>
<dbReference type="PANTHER" id="PTHR13532">
    <property type="match status" value="1"/>
</dbReference>
<reference evidence="4" key="1">
    <citation type="submission" date="2011-02" db="EMBL/GenBank/DDBJ databases">
        <title>The Genome Sequence of Capsaspora owczarzaki ATCC 30864.</title>
        <authorList>
            <person name="Russ C."/>
            <person name="Cuomo C."/>
            <person name="Burger G."/>
            <person name="Gray M.W."/>
            <person name="Holland P.W.H."/>
            <person name="King N."/>
            <person name="Lang F.B.F."/>
            <person name="Roger A.J."/>
            <person name="Ruiz-Trillo I."/>
            <person name="Young S.K."/>
            <person name="Zeng Q."/>
            <person name="Gargeya S."/>
            <person name="Alvarado L."/>
            <person name="Berlin A."/>
            <person name="Chapman S.B."/>
            <person name="Chen Z."/>
            <person name="Freedman E."/>
            <person name="Gellesch M."/>
            <person name="Goldberg J."/>
            <person name="Griggs A."/>
            <person name="Gujja S."/>
            <person name="Heilman E."/>
            <person name="Heiman D."/>
            <person name="Howarth C."/>
            <person name="Mehta T."/>
            <person name="Neiman D."/>
            <person name="Pearson M."/>
            <person name="Roberts A."/>
            <person name="Saif S."/>
            <person name="Shea T."/>
            <person name="Shenoy N."/>
            <person name="Sisk P."/>
            <person name="Stolte C."/>
            <person name="Sykes S."/>
            <person name="White J."/>
            <person name="Yandava C."/>
            <person name="Haas B."/>
            <person name="Nusbaum C."/>
            <person name="Birren B."/>
        </authorList>
    </citation>
    <scope>NUCLEOTIDE SEQUENCE</scope>
    <source>
        <strain evidence="4">ATCC 30864</strain>
    </source>
</reference>
<feature type="region of interest" description="Disordered" evidence="1">
    <location>
        <begin position="637"/>
        <end position="666"/>
    </location>
</feature>
<dbReference type="Proteomes" id="UP000008743">
    <property type="component" value="Unassembled WGS sequence"/>
</dbReference>